<comment type="caution">
    <text evidence="1">The sequence shown here is derived from an EMBL/GenBank/DDBJ whole genome shotgun (WGS) entry which is preliminary data.</text>
</comment>
<sequence length="133" mass="14954">MPPRAFEARHGPRLFWRKLAAAPDFYGTLPLLPDAEQLVDAVRHLDPIILTGCPMGGWAEAQKEAWAARHFPDLRIITCMARNKRDHAEPGDILVDDTLKHRARWEDMGGLFVPHTDTASTLDKLRAIPELGL</sequence>
<keyword evidence="2" id="KW-1185">Reference proteome</keyword>
<dbReference type="RefSeq" id="WP_302108254.1">
    <property type="nucleotide sequence ID" value="NZ_JAUKTR010000001.1"/>
</dbReference>
<reference evidence="1" key="1">
    <citation type="submission" date="2023-07" db="EMBL/GenBank/DDBJ databases">
        <title>Brevundimonas soil sp. nov., isolated from the soil of chemical plant.</title>
        <authorList>
            <person name="Wu N."/>
        </authorList>
    </citation>
    <scope>NUCLEOTIDE SEQUENCE</scope>
    <source>
        <strain evidence="1">XZ-24</strain>
    </source>
</reference>
<accession>A0ABT8SGV5</accession>
<gene>
    <name evidence="1" type="ORF">Q0812_00055</name>
</gene>
<protein>
    <submittedName>
        <fullName evidence="1">Uncharacterized protein</fullName>
    </submittedName>
</protein>
<dbReference type="EMBL" id="JAUKTR010000001">
    <property type="protein sequence ID" value="MDO1557817.1"/>
    <property type="molecule type" value="Genomic_DNA"/>
</dbReference>
<dbReference type="InterPro" id="IPR023214">
    <property type="entry name" value="HAD_sf"/>
</dbReference>
<proteinExistence type="predicted"/>
<evidence type="ECO:0000313" key="1">
    <source>
        <dbReference type="EMBL" id="MDO1557817.1"/>
    </source>
</evidence>
<evidence type="ECO:0000313" key="2">
    <source>
        <dbReference type="Proteomes" id="UP001169063"/>
    </source>
</evidence>
<dbReference type="Proteomes" id="UP001169063">
    <property type="component" value="Unassembled WGS sequence"/>
</dbReference>
<dbReference type="Gene3D" id="3.40.50.1000">
    <property type="entry name" value="HAD superfamily/HAD-like"/>
    <property type="match status" value="1"/>
</dbReference>
<name>A0ABT8SGV5_9CAUL</name>
<organism evidence="1 2">
    <name type="scientific">Peiella sedimenti</name>
    <dbReference type="NCBI Taxonomy" id="3061083"/>
    <lineage>
        <taxon>Bacteria</taxon>
        <taxon>Pseudomonadati</taxon>
        <taxon>Pseudomonadota</taxon>
        <taxon>Alphaproteobacteria</taxon>
        <taxon>Caulobacterales</taxon>
        <taxon>Caulobacteraceae</taxon>
        <taxon>Peiella</taxon>
    </lineage>
</organism>